<name>A0A9J6CH39_POLVA</name>
<evidence type="ECO:0000313" key="9">
    <source>
        <dbReference type="Proteomes" id="UP001107558"/>
    </source>
</evidence>
<feature type="domain" description="Amino acid transporter transmembrane" evidence="7">
    <location>
        <begin position="36"/>
        <end position="432"/>
    </location>
</feature>
<sequence>MVENHEIELSSANKNKENNNSVKQPHYESHKKQLPISYLETLANLFKANVGTGCFGMADAIKNAGIILGPIATIFIAIICVECMRMLLNAADYITEKNQLITRPDYSHVVELSFLISKHERWRKYSKFMRMLCNVSLCLTQFGFCCVYFLFVSKSTKTILDYYGFIFELEIVMLFVFIPILLSALVRQLKYLAIFSAVANVCMITGVSMTLYYCFIDLPPITEHNFVRFDTLPLYFGTALFAFEGITLVLPLHNVMKKPENFSKFPFGVLHVGMSLVSFIYVLLGFMGYWKFGEQTEGSITLNLPTNEILAQVIIVMASFGVLFSYALQFFVGIHIILPPIFRNSKTAAKFPIYTEQIFRTLMVFVTFIIAMLVPDLSLLLSLIGSVCCVILAFVFPSIVELMTRYDEGKIGTFYWIKNIIILTIALCGFILGGGLALINIYEEFIA</sequence>
<feature type="transmembrane region" description="Helical" evidence="6">
    <location>
        <begin position="66"/>
        <end position="88"/>
    </location>
</feature>
<feature type="compositionally biased region" description="Low complexity" evidence="5">
    <location>
        <begin position="10"/>
        <end position="23"/>
    </location>
</feature>
<evidence type="ECO:0000256" key="5">
    <source>
        <dbReference type="SAM" id="MobiDB-lite"/>
    </source>
</evidence>
<dbReference type="GO" id="GO:0005774">
    <property type="term" value="C:vacuolar membrane"/>
    <property type="evidence" value="ECO:0007669"/>
    <property type="project" value="TreeGrafter"/>
</dbReference>
<dbReference type="InterPro" id="IPR013057">
    <property type="entry name" value="AA_transpt_TM"/>
</dbReference>
<feature type="transmembrane region" description="Helical" evidence="6">
    <location>
        <begin position="192"/>
        <end position="213"/>
    </location>
</feature>
<evidence type="ECO:0000256" key="1">
    <source>
        <dbReference type="ARBA" id="ARBA00004141"/>
    </source>
</evidence>
<dbReference type="AlphaFoldDB" id="A0A9J6CH39"/>
<dbReference type="Proteomes" id="UP001107558">
    <property type="component" value="Chromosome 1"/>
</dbReference>
<accession>A0A9J6CH39</accession>
<dbReference type="PANTHER" id="PTHR22950">
    <property type="entry name" value="AMINO ACID TRANSPORTER"/>
    <property type="match status" value="1"/>
</dbReference>
<keyword evidence="3 6" id="KW-1133">Transmembrane helix</keyword>
<keyword evidence="4 6" id="KW-0472">Membrane</keyword>
<dbReference type="PANTHER" id="PTHR22950:SF349">
    <property type="entry name" value="AMINO ACID TRANSPORTER TRANSMEMBRANE DOMAIN-CONTAINING PROTEIN"/>
    <property type="match status" value="1"/>
</dbReference>
<evidence type="ECO:0000256" key="2">
    <source>
        <dbReference type="ARBA" id="ARBA00022692"/>
    </source>
</evidence>
<gene>
    <name evidence="8" type="ORF">PVAND_010939</name>
</gene>
<evidence type="ECO:0000256" key="6">
    <source>
        <dbReference type="SAM" id="Phobius"/>
    </source>
</evidence>
<proteinExistence type="predicted"/>
<feature type="region of interest" description="Disordered" evidence="5">
    <location>
        <begin position="1"/>
        <end position="29"/>
    </location>
</feature>
<dbReference type="GO" id="GO:0015179">
    <property type="term" value="F:L-amino acid transmembrane transporter activity"/>
    <property type="evidence" value="ECO:0007669"/>
    <property type="project" value="TreeGrafter"/>
</dbReference>
<protein>
    <recommendedName>
        <fullName evidence="7">Amino acid transporter transmembrane domain-containing protein</fullName>
    </recommendedName>
</protein>
<evidence type="ECO:0000256" key="4">
    <source>
        <dbReference type="ARBA" id="ARBA00023136"/>
    </source>
</evidence>
<feature type="transmembrane region" description="Helical" evidence="6">
    <location>
        <begin position="265"/>
        <end position="289"/>
    </location>
</feature>
<feature type="transmembrane region" description="Helical" evidence="6">
    <location>
        <begin position="358"/>
        <end position="374"/>
    </location>
</feature>
<feature type="transmembrane region" description="Helical" evidence="6">
    <location>
        <begin position="131"/>
        <end position="151"/>
    </location>
</feature>
<dbReference type="OrthoDB" id="1684102at2759"/>
<organism evidence="8 9">
    <name type="scientific">Polypedilum vanderplanki</name>
    <name type="common">Sleeping chironomid midge</name>
    <dbReference type="NCBI Taxonomy" id="319348"/>
    <lineage>
        <taxon>Eukaryota</taxon>
        <taxon>Metazoa</taxon>
        <taxon>Ecdysozoa</taxon>
        <taxon>Arthropoda</taxon>
        <taxon>Hexapoda</taxon>
        <taxon>Insecta</taxon>
        <taxon>Pterygota</taxon>
        <taxon>Neoptera</taxon>
        <taxon>Endopterygota</taxon>
        <taxon>Diptera</taxon>
        <taxon>Nematocera</taxon>
        <taxon>Chironomoidea</taxon>
        <taxon>Chironomidae</taxon>
        <taxon>Chironominae</taxon>
        <taxon>Polypedilum</taxon>
        <taxon>Polypedilum</taxon>
    </lineage>
</organism>
<evidence type="ECO:0000313" key="8">
    <source>
        <dbReference type="EMBL" id="KAG5681513.1"/>
    </source>
</evidence>
<evidence type="ECO:0000259" key="7">
    <source>
        <dbReference type="Pfam" id="PF01490"/>
    </source>
</evidence>
<feature type="transmembrane region" description="Helical" evidence="6">
    <location>
        <begin position="420"/>
        <end position="442"/>
    </location>
</feature>
<keyword evidence="9" id="KW-1185">Reference proteome</keyword>
<feature type="transmembrane region" description="Helical" evidence="6">
    <location>
        <begin position="309"/>
        <end position="338"/>
    </location>
</feature>
<reference evidence="8" key="1">
    <citation type="submission" date="2021-03" db="EMBL/GenBank/DDBJ databases">
        <title>Chromosome level genome of the anhydrobiotic midge Polypedilum vanderplanki.</title>
        <authorList>
            <person name="Yoshida Y."/>
            <person name="Kikawada T."/>
            <person name="Gusev O."/>
        </authorList>
    </citation>
    <scope>NUCLEOTIDE SEQUENCE</scope>
    <source>
        <strain evidence="8">NIAS01</strain>
        <tissue evidence="8">Whole body or cell culture</tissue>
    </source>
</reference>
<evidence type="ECO:0000256" key="3">
    <source>
        <dbReference type="ARBA" id="ARBA00022989"/>
    </source>
</evidence>
<comment type="caution">
    <text evidence="8">The sequence shown here is derived from an EMBL/GenBank/DDBJ whole genome shotgun (WGS) entry which is preliminary data.</text>
</comment>
<keyword evidence="2 6" id="KW-0812">Transmembrane</keyword>
<feature type="transmembrane region" description="Helical" evidence="6">
    <location>
        <begin position="233"/>
        <end position="253"/>
    </location>
</feature>
<feature type="transmembrane region" description="Helical" evidence="6">
    <location>
        <begin position="380"/>
        <end position="400"/>
    </location>
</feature>
<dbReference type="Pfam" id="PF01490">
    <property type="entry name" value="Aa_trans"/>
    <property type="match status" value="1"/>
</dbReference>
<comment type="subcellular location">
    <subcellularLocation>
        <location evidence="1">Membrane</location>
        <topology evidence="1">Multi-pass membrane protein</topology>
    </subcellularLocation>
</comment>
<dbReference type="EMBL" id="JADBJN010000001">
    <property type="protein sequence ID" value="KAG5681513.1"/>
    <property type="molecule type" value="Genomic_DNA"/>
</dbReference>
<feature type="transmembrane region" description="Helical" evidence="6">
    <location>
        <begin position="163"/>
        <end position="185"/>
    </location>
</feature>